<organism evidence="3 4">
    <name type="scientific">Pseudomonas morbosilactucae</name>
    <dbReference type="NCBI Taxonomy" id="2938197"/>
    <lineage>
        <taxon>Bacteria</taxon>
        <taxon>Pseudomonadati</taxon>
        <taxon>Pseudomonadota</taxon>
        <taxon>Gammaproteobacteria</taxon>
        <taxon>Pseudomonadales</taxon>
        <taxon>Pseudomonadaceae</taxon>
        <taxon>Pseudomonas</taxon>
    </lineage>
</organism>
<evidence type="ECO:0000313" key="4">
    <source>
        <dbReference type="Proteomes" id="UP001155059"/>
    </source>
</evidence>
<reference evidence="3 4" key="1">
    <citation type="journal article" date="2022" name="Int. J. Syst. Evol. Microbiol.">
        <title>Pseudomonas aegrilactucae sp. nov. and Pseudomonas morbosilactucae sp. nov., pathogens causing bacterial rot of lettuce in Japan.</title>
        <authorList>
            <person name="Sawada H."/>
            <person name="Fujikawa T."/>
            <person name="Satou M."/>
        </authorList>
    </citation>
    <scope>NUCLEOTIDE SEQUENCE [LARGE SCALE GENOMIC DNA]</scope>
    <source>
        <strain evidence="3 4">MAFF 302030</strain>
    </source>
</reference>
<dbReference type="EMBL" id="JALQCW010000008">
    <property type="protein sequence ID" value="MCK9797148.1"/>
    <property type="molecule type" value="Genomic_DNA"/>
</dbReference>
<keyword evidence="2" id="KW-0732">Signal</keyword>
<dbReference type="AlphaFoldDB" id="A0A9X1YRZ8"/>
<feature type="transmembrane region" description="Helical" evidence="1">
    <location>
        <begin position="680"/>
        <end position="697"/>
    </location>
</feature>
<reference evidence="3 4" key="2">
    <citation type="journal article" date="2023" name="Plant Pathol.">
        <title>Dismantling and reorganizing Pseudomonas marginalis sensu#lato.</title>
        <authorList>
            <person name="Sawada H."/>
            <person name="Fujikawa T."/>
            <person name="Satou M."/>
        </authorList>
    </citation>
    <scope>NUCLEOTIDE SEQUENCE [LARGE SCALE GENOMIC DNA]</scope>
    <source>
        <strain evidence="3 4">MAFF 302030</strain>
    </source>
</reference>
<evidence type="ECO:0000256" key="1">
    <source>
        <dbReference type="SAM" id="Phobius"/>
    </source>
</evidence>
<accession>A0A9X1YRZ8</accession>
<name>A0A9X1YRZ8_9PSED</name>
<sequence>MFAPKPRHLLCLSLCLPLTSALACGPYFPMRLLSDRAYSLAQLPEGSFILEASRLGPAIDGLQPLTDALVSQSYQKTKAENAGLSPEQVGLLVQLRELRDAHEAERRGATLPREINLYTAGAVAFNAGDYTLAAEYFRQVLALPAAQRAQRSTWAAYSLGRSLYALGLDASELDDTARQASLLQARQAFQQARQLSIEGFSDPLALGIASLGEEARLVKMDGDWQRAIELYASQSRLGSDTGTSSLRELAAELASLPDEQLQGLLSHSAVPRLLAAVMIGYLDNSSGETTDSNKKIISLLSNSPQASLDNADRLAALNYQMGDYANTQRLLEKAGDSGLAWWLRAKLAVRAGDKPAAAEAYAKASKAFPRDEQWGERTDGEGYYETLKPGCRVDGENALLALDRGDYLQAFQLLYRSEGIYWQDAAMVAERVLSLDELKQFVDEQVPAPPYTPPKADDYYSTLPVAAQLRELLGRRLLREGRYAEAPGYFASPELQAAAKAYGEYREQAESAWLPSRRAEGYYQAGLLARRSGMEILGYEMGPDYHSLSGSYSLEISEPVAGPWIGADEVQRQQATRAEPDVRYHYRYLAGALANQAADLLPHTSQAFAAVLCKAARWTRGSDVESAAYQRYVENGPFVQWAENFGNECEDPDFSGANKRYLTQFVGDLRQTLAPIKGPLLAGGALVLLAGGGALWWRRRSGRGVAP</sequence>
<keyword evidence="1" id="KW-0472">Membrane</keyword>
<protein>
    <recommendedName>
        <fullName evidence="5">Tetratricopeptide repeat protein</fullName>
    </recommendedName>
</protein>
<proteinExistence type="predicted"/>
<dbReference type="Gene3D" id="1.25.40.10">
    <property type="entry name" value="Tetratricopeptide repeat domain"/>
    <property type="match status" value="1"/>
</dbReference>
<dbReference type="Proteomes" id="UP001155059">
    <property type="component" value="Unassembled WGS sequence"/>
</dbReference>
<feature type="signal peptide" evidence="2">
    <location>
        <begin position="1"/>
        <end position="23"/>
    </location>
</feature>
<dbReference type="PROSITE" id="PS51257">
    <property type="entry name" value="PROKAR_LIPOPROTEIN"/>
    <property type="match status" value="1"/>
</dbReference>
<evidence type="ECO:0000256" key="2">
    <source>
        <dbReference type="SAM" id="SignalP"/>
    </source>
</evidence>
<keyword evidence="1" id="KW-1133">Transmembrane helix</keyword>
<evidence type="ECO:0000313" key="3">
    <source>
        <dbReference type="EMBL" id="MCK9797148.1"/>
    </source>
</evidence>
<keyword evidence="1" id="KW-0812">Transmembrane</keyword>
<dbReference type="InterPro" id="IPR011990">
    <property type="entry name" value="TPR-like_helical_dom_sf"/>
</dbReference>
<comment type="caution">
    <text evidence="3">The sequence shown here is derived from an EMBL/GenBank/DDBJ whole genome shotgun (WGS) entry which is preliminary data.</text>
</comment>
<gene>
    <name evidence="3" type="ORF">M1B34_05170</name>
</gene>
<evidence type="ECO:0008006" key="5">
    <source>
        <dbReference type="Google" id="ProtNLM"/>
    </source>
</evidence>
<feature type="chain" id="PRO_5040793870" description="Tetratricopeptide repeat protein" evidence="2">
    <location>
        <begin position="24"/>
        <end position="707"/>
    </location>
</feature>
<dbReference type="RefSeq" id="WP_268264580.1">
    <property type="nucleotide sequence ID" value="NZ_JALQCW010000008.1"/>
</dbReference>
<dbReference type="SUPFAM" id="SSF48452">
    <property type="entry name" value="TPR-like"/>
    <property type="match status" value="1"/>
</dbReference>